<dbReference type="GO" id="GO:0000272">
    <property type="term" value="P:polysaccharide catabolic process"/>
    <property type="evidence" value="ECO:0007669"/>
    <property type="project" value="InterPro"/>
</dbReference>
<protein>
    <recommendedName>
        <fullName evidence="6">Glycoside hydrolase family 5 domain-containing protein</fullName>
    </recommendedName>
</protein>
<reference evidence="7 8" key="1">
    <citation type="submission" date="2020-04" db="EMBL/GenBank/DDBJ databases">
        <authorList>
            <person name="Alioto T."/>
            <person name="Alioto T."/>
            <person name="Gomez Garrido J."/>
        </authorList>
    </citation>
    <scope>NUCLEOTIDE SEQUENCE [LARGE SCALE GENOMIC DNA]</scope>
</reference>
<gene>
    <name evidence="7" type="ORF">CLODIP_2_CD15338</name>
</gene>
<accession>A0A8S1DK75</accession>
<keyword evidence="3 4" id="KW-0326">Glycosidase</keyword>
<feature type="chain" id="PRO_5035923640" description="Glycoside hydrolase family 5 domain-containing protein" evidence="5">
    <location>
        <begin position="19"/>
        <end position="376"/>
    </location>
</feature>
<dbReference type="GO" id="GO:0004553">
    <property type="term" value="F:hydrolase activity, hydrolyzing O-glycosyl compounds"/>
    <property type="evidence" value="ECO:0007669"/>
    <property type="project" value="InterPro"/>
</dbReference>
<dbReference type="Proteomes" id="UP000494165">
    <property type="component" value="Unassembled WGS sequence"/>
</dbReference>
<dbReference type="EMBL" id="CADEPI010000221">
    <property type="protein sequence ID" value="CAB3380973.1"/>
    <property type="molecule type" value="Genomic_DNA"/>
</dbReference>
<feature type="signal peptide" evidence="5">
    <location>
        <begin position="1"/>
        <end position="18"/>
    </location>
</feature>
<evidence type="ECO:0000256" key="5">
    <source>
        <dbReference type="SAM" id="SignalP"/>
    </source>
</evidence>
<keyword evidence="5" id="KW-0732">Signal</keyword>
<evidence type="ECO:0000313" key="7">
    <source>
        <dbReference type="EMBL" id="CAB3380973.1"/>
    </source>
</evidence>
<keyword evidence="2 4" id="KW-0378">Hydrolase</keyword>
<dbReference type="InterPro" id="IPR017853">
    <property type="entry name" value="GH"/>
</dbReference>
<organism evidence="7 8">
    <name type="scientific">Cloeon dipterum</name>
    <dbReference type="NCBI Taxonomy" id="197152"/>
    <lineage>
        <taxon>Eukaryota</taxon>
        <taxon>Metazoa</taxon>
        <taxon>Ecdysozoa</taxon>
        <taxon>Arthropoda</taxon>
        <taxon>Hexapoda</taxon>
        <taxon>Insecta</taxon>
        <taxon>Pterygota</taxon>
        <taxon>Palaeoptera</taxon>
        <taxon>Ephemeroptera</taxon>
        <taxon>Pisciforma</taxon>
        <taxon>Baetidae</taxon>
        <taxon>Cloeon</taxon>
    </lineage>
</organism>
<feature type="domain" description="Glycoside hydrolase family 5" evidence="6">
    <location>
        <begin position="59"/>
        <end position="310"/>
    </location>
</feature>
<evidence type="ECO:0000256" key="1">
    <source>
        <dbReference type="ARBA" id="ARBA00005641"/>
    </source>
</evidence>
<evidence type="ECO:0000313" key="8">
    <source>
        <dbReference type="Proteomes" id="UP000494165"/>
    </source>
</evidence>
<keyword evidence="8" id="KW-1185">Reference proteome</keyword>
<evidence type="ECO:0000259" key="6">
    <source>
        <dbReference type="Pfam" id="PF00150"/>
    </source>
</evidence>
<sequence length="376" mass="40978">MRLLPIAGLVLLAAFSRAGVLKVTSGYFSINGQKVFLSGPNIAWQSYGYDFGNGMYDVNGGTLESLLQSVSDSGGNAVRIWIHVEGDNTPQWNSDGFVTGLDNTGTMINDLKRFLDAAQARDIVVIPVLWNAALMRNQNVINLAWDDAKLQSYIDNALIPMVSGLAGHPAIGAWEVMNEPEGSIIPGSHPDPCADTSALAGDGPGWSGANIPMERMLKFLNWQLAAIRDSDPSALRSVSTWSELSGSDTLGRKNYYTDECLERIGGKPGGTVDFYQIHTYSHNGAFNPTSPFKHSGSEFGLNKPLLIGEFSSICGENWSMADLFDHLYYNGYNGGLTWMYSAVTDCGDSQQVQNDGYQHIRNYNDPNNGGLVEFDY</sequence>
<evidence type="ECO:0000256" key="3">
    <source>
        <dbReference type="ARBA" id="ARBA00023295"/>
    </source>
</evidence>
<dbReference type="AlphaFoldDB" id="A0A8S1DK75"/>
<comment type="caution">
    <text evidence="7">The sequence shown here is derived from an EMBL/GenBank/DDBJ whole genome shotgun (WGS) entry which is preliminary data.</text>
</comment>
<proteinExistence type="inferred from homology"/>
<dbReference type="PANTHER" id="PTHR37398">
    <property type="entry name" value="ENDO-BETA-1,4-MANNANASE"/>
    <property type="match status" value="1"/>
</dbReference>
<comment type="similarity">
    <text evidence="1 4">Belongs to the glycosyl hydrolase 5 (cellulase A) family.</text>
</comment>
<dbReference type="PANTHER" id="PTHR37398:SF3">
    <property type="entry name" value="GLYCOSIDE HYDROLASE FAMILY 5 DOMAIN-CONTAINING PROTEIN"/>
    <property type="match status" value="1"/>
</dbReference>
<dbReference type="Gene3D" id="3.20.20.80">
    <property type="entry name" value="Glycosidases"/>
    <property type="match status" value="1"/>
</dbReference>
<evidence type="ECO:0000256" key="2">
    <source>
        <dbReference type="ARBA" id="ARBA00022801"/>
    </source>
</evidence>
<name>A0A8S1DK75_9INSE</name>
<dbReference type="InterPro" id="IPR001547">
    <property type="entry name" value="Glyco_hydro_5"/>
</dbReference>
<dbReference type="SUPFAM" id="SSF51445">
    <property type="entry name" value="(Trans)glycosidases"/>
    <property type="match status" value="1"/>
</dbReference>
<dbReference type="Pfam" id="PF00150">
    <property type="entry name" value="Cellulase"/>
    <property type="match status" value="1"/>
</dbReference>
<dbReference type="OrthoDB" id="6657943at2759"/>
<evidence type="ECO:0000256" key="4">
    <source>
        <dbReference type="RuleBase" id="RU361153"/>
    </source>
</evidence>